<dbReference type="InterPro" id="IPR051209">
    <property type="entry name" value="FAD-bind_Monooxygenase_sf"/>
</dbReference>
<evidence type="ECO:0000256" key="1">
    <source>
        <dbReference type="ARBA" id="ARBA00001974"/>
    </source>
</evidence>
<proteinExistence type="inferred from homology"/>
<dbReference type="Proteomes" id="UP000094526">
    <property type="component" value="Unassembled WGS sequence"/>
</dbReference>
<dbReference type="PANTHER" id="PTHR42877:SF6">
    <property type="entry name" value="MONOOXYGENASE, PUTATIVE (AFU_ORTHOLOGUE AFUA_3G15050)-RELATED"/>
    <property type="match status" value="1"/>
</dbReference>
<keyword evidence="4" id="KW-0274">FAD</keyword>
<comment type="cofactor">
    <cofactor evidence="1">
        <name>FAD</name>
        <dbReference type="ChEBI" id="CHEBI:57692"/>
    </cofactor>
</comment>
<keyword evidence="8" id="KW-1185">Reference proteome</keyword>
<evidence type="ECO:0000313" key="8">
    <source>
        <dbReference type="Proteomes" id="UP000094526"/>
    </source>
</evidence>
<feature type="compositionally biased region" description="Low complexity" evidence="6">
    <location>
        <begin position="77"/>
        <end position="95"/>
    </location>
</feature>
<dbReference type="OrthoDB" id="74360at2759"/>
<reference evidence="8" key="1">
    <citation type="submission" date="2015-07" db="EMBL/GenBank/DDBJ databases">
        <authorList>
            <person name="Teixeira M.M."/>
            <person name="Souza R.C."/>
            <person name="Almeida L.G."/>
            <person name="Vicente V.A."/>
            <person name="de Hoog S."/>
            <person name="Bocca A.L."/>
            <person name="de Almeida S.R."/>
            <person name="Vasconcelos A.T."/>
            <person name="Felipe M.S."/>
        </authorList>
    </citation>
    <scope>NUCLEOTIDE SEQUENCE [LARGE SCALE GENOMIC DNA]</scope>
    <source>
        <strain evidence="8">KSF</strain>
    </source>
</reference>
<protein>
    <recommendedName>
        <fullName evidence="9">Sterigmatocystin biosynthesis monooxygenase stcW</fullName>
    </recommendedName>
</protein>
<evidence type="ECO:0008006" key="9">
    <source>
        <dbReference type="Google" id="ProtNLM"/>
    </source>
</evidence>
<sequence>MPGNKVEENDGEALFAMAKRSASIDGPEPSQPSTGADGISNGVSDPSHTAQRLKQLASAVTQTTAGAAGEAQEHTQTHTTAQEHAQTHPTAQATARPANVLHERYPVSDLTLPDHHIDDVRSLKVVVIGAGLSGILAGILLPVKVPKLELTILEKNDDVGGTWLENIYPGVRCDIPSHVYQSTFTPYTQWSQQFAEGHEIRDYWQAQARKYDVYKYVKFGRRVNDTHWSDATGQWTITGVDRTTGAPFTETADFVLSAIGRFNDWRLPSYPGLSDYKGHLRHTSNWDPSFDPTGKRIAIIGNGASGIQVLPNVQPLAAHIDHYARSKTWIAGSWAGDERTFAPQWISEDQRRQFRDDPEVYLHFRKELEDKYWRRFKSTFRGSKDNEDMRARFIQIMRERLARKPELLHRLIPDFSPNCRRLTPGPGYLEALAQDNVTLIQDPIRRFTATGIETVTGDHRAVDAILCATGGAVDFVLPFRVRARGVDLVEAWRPISRERGETGPVDDATHYGWPYTYLGLAVPNVPNFLFIHGPHGAGPSGTVPHSVEIQLTYYAKLLRKVSSQGIKAMWPSRRAADDFVAYADAFFPTTVLTDNCSSWANGGKPGGRIHGIWPGSAGHVTLVRKEPRWEDWEYEYLHPSGNRLIGWFGNGWTRKEKDETEDMTAYLKLEGTVDLRELHEQWWE</sequence>
<feature type="region of interest" description="Disordered" evidence="6">
    <location>
        <begin position="1"/>
        <end position="98"/>
    </location>
</feature>
<dbReference type="InterPro" id="IPR020946">
    <property type="entry name" value="Flavin_mOase-like"/>
</dbReference>
<comment type="caution">
    <text evidence="7">The sequence shown here is derived from an EMBL/GenBank/DDBJ whole genome shotgun (WGS) entry which is preliminary data.</text>
</comment>
<dbReference type="PANTHER" id="PTHR42877">
    <property type="entry name" value="L-ORNITHINE N(5)-MONOOXYGENASE-RELATED"/>
    <property type="match status" value="1"/>
</dbReference>
<dbReference type="VEuPathDB" id="FungiDB:CLCR_08142"/>
<dbReference type="EMBL" id="LGRB01000009">
    <property type="protein sequence ID" value="OCT51783.1"/>
    <property type="molecule type" value="Genomic_DNA"/>
</dbReference>
<comment type="similarity">
    <text evidence="2">Belongs to the FAD-binding monooxygenase family.</text>
</comment>
<dbReference type="SUPFAM" id="SSF51905">
    <property type="entry name" value="FAD/NAD(P)-binding domain"/>
    <property type="match status" value="2"/>
</dbReference>
<dbReference type="eggNOG" id="KOG1399">
    <property type="taxonomic scope" value="Eukaryota"/>
</dbReference>
<dbReference type="VEuPathDB" id="FungiDB:G647_06333"/>
<evidence type="ECO:0000256" key="5">
    <source>
        <dbReference type="ARBA" id="ARBA00023002"/>
    </source>
</evidence>
<dbReference type="Gene3D" id="3.50.50.60">
    <property type="entry name" value="FAD/NAD(P)-binding domain"/>
    <property type="match status" value="2"/>
</dbReference>
<accession>A0A1C1CTG0</accession>
<keyword evidence="5" id="KW-0560">Oxidoreductase</keyword>
<dbReference type="Pfam" id="PF00743">
    <property type="entry name" value="FMO-like"/>
    <property type="match status" value="1"/>
</dbReference>
<dbReference type="GO" id="GO:0050661">
    <property type="term" value="F:NADP binding"/>
    <property type="evidence" value="ECO:0007669"/>
    <property type="project" value="InterPro"/>
</dbReference>
<dbReference type="GO" id="GO:0004499">
    <property type="term" value="F:N,N-dimethylaniline monooxygenase activity"/>
    <property type="evidence" value="ECO:0007669"/>
    <property type="project" value="InterPro"/>
</dbReference>
<evidence type="ECO:0000256" key="3">
    <source>
        <dbReference type="ARBA" id="ARBA00022630"/>
    </source>
</evidence>
<dbReference type="InterPro" id="IPR036188">
    <property type="entry name" value="FAD/NAD-bd_sf"/>
</dbReference>
<dbReference type="GO" id="GO:0050660">
    <property type="term" value="F:flavin adenine dinucleotide binding"/>
    <property type="evidence" value="ECO:0007669"/>
    <property type="project" value="InterPro"/>
</dbReference>
<evidence type="ECO:0000256" key="4">
    <source>
        <dbReference type="ARBA" id="ARBA00022827"/>
    </source>
</evidence>
<dbReference type="AlphaFoldDB" id="A0A1C1CTG0"/>
<gene>
    <name evidence="7" type="ORF">CLCR_08142</name>
</gene>
<organism evidence="7 8">
    <name type="scientific">Cladophialophora carrionii</name>
    <dbReference type="NCBI Taxonomy" id="86049"/>
    <lineage>
        <taxon>Eukaryota</taxon>
        <taxon>Fungi</taxon>
        <taxon>Dikarya</taxon>
        <taxon>Ascomycota</taxon>
        <taxon>Pezizomycotina</taxon>
        <taxon>Eurotiomycetes</taxon>
        <taxon>Chaetothyriomycetidae</taxon>
        <taxon>Chaetothyriales</taxon>
        <taxon>Herpotrichiellaceae</taxon>
        <taxon>Cladophialophora</taxon>
    </lineage>
</organism>
<dbReference type="STRING" id="86049.A0A1C1CTG0"/>
<name>A0A1C1CTG0_9EURO</name>
<keyword evidence="3" id="KW-0285">Flavoprotein</keyword>
<evidence type="ECO:0000256" key="6">
    <source>
        <dbReference type="SAM" id="MobiDB-lite"/>
    </source>
</evidence>
<evidence type="ECO:0000256" key="2">
    <source>
        <dbReference type="ARBA" id="ARBA00010139"/>
    </source>
</evidence>
<feature type="compositionally biased region" description="Low complexity" evidence="6">
    <location>
        <begin position="61"/>
        <end position="70"/>
    </location>
</feature>
<evidence type="ECO:0000313" key="7">
    <source>
        <dbReference type="EMBL" id="OCT51783.1"/>
    </source>
</evidence>
<feature type="compositionally biased region" description="Polar residues" evidence="6">
    <location>
        <begin position="41"/>
        <end position="52"/>
    </location>
</feature>